<dbReference type="Gene3D" id="2.40.420.20">
    <property type="match status" value="1"/>
</dbReference>
<accession>A0A0S2HWP0</accession>
<feature type="compositionally biased region" description="Basic and acidic residues" evidence="4">
    <location>
        <begin position="77"/>
        <end position="90"/>
    </location>
</feature>
<evidence type="ECO:0000313" key="6">
    <source>
        <dbReference type="EMBL" id="ALO14431.1"/>
    </source>
</evidence>
<evidence type="ECO:0000256" key="4">
    <source>
        <dbReference type="SAM" id="MobiDB-lite"/>
    </source>
</evidence>
<feature type="domain" description="CzcB-like C-terminal circularly permuted SH3-like" evidence="5">
    <location>
        <begin position="366"/>
        <end position="424"/>
    </location>
</feature>
<dbReference type="Gene3D" id="2.40.50.100">
    <property type="match status" value="1"/>
</dbReference>
<dbReference type="InterPro" id="IPR051909">
    <property type="entry name" value="MFP_Cation_Efflux"/>
</dbReference>
<dbReference type="PANTHER" id="PTHR30097">
    <property type="entry name" value="CATION EFFLUX SYSTEM PROTEIN CUSB"/>
    <property type="match status" value="1"/>
</dbReference>
<dbReference type="InterPro" id="IPR006143">
    <property type="entry name" value="RND_pump_MFP"/>
</dbReference>
<keyword evidence="3" id="KW-0175">Coiled coil</keyword>
<dbReference type="GO" id="GO:0016020">
    <property type="term" value="C:membrane"/>
    <property type="evidence" value="ECO:0007669"/>
    <property type="project" value="InterPro"/>
</dbReference>
<dbReference type="Pfam" id="PF25975">
    <property type="entry name" value="CzcB_C"/>
    <property type="match status" value="1"/>
</dbReference>
<sequence>MSHNLLAIFIALIYLSACDAHPEHEATGENSHQHTQEHNHEAGDHDHDHGDQNGVHEEAQHNHESVAHEDVQNQEYENTKHDEESHQVLKDDDDEPATQNHEEGRHDHTQIIHQHQVQKILPEPFYEILHVSGRIMPSQKGQSMLAARHSGLVVFDNYRLIEGQKVRKGQKLFLISAKGLTHNNLETKYNEVKNEYEKALQDYERARNLLKNQIISQSEYQERKVDYQNIKSRYEIIKKNYVKGGQPVYASSDGFISQLYVKEGEYVEIGSPLAAIVEDKRLVVKAEVPQDLISELSYVTAASFSPAYSEKIFFTDSLNGQLLSVGRSTGASVYTPVFFEIDYQPELLPGAFADIYLHAHDVNNAIVIPQTAVLEELNRYYVYLWTGHEFKKQYIEISGTNGKMVSVARGLNPEDQVATKDVYRIRLSQMSGAMPEHAHNHAH</sequence>
<dbReference type="PANTHER" id="PTHR30097:SF4">
    <property type="entry name" value="SLR6042 PROTEIN"/>
    <property type="match status" value="1"/>
</dbReference>
<keyword evidence="7" id="KW-1185">Reference proteome</keyword>
<evidence type="ECO:0000256" key="1">
    <source>
        <dbReference type="ARBA" id="ARBA00009477"/>
    </source>
</evidence>
<reference evidence="6 7" key="1">
    <citation type="submission" date="2015-11" db="EMBL/GenBank/DDBJ databases">
        <title>Description and complete genome sequence of a novel strain predominating in hypersaline microbial mats and representing a new family of the Bacteriodetes phylum.</title>
        <authorList>
            <person name="Spring S."/>
            <person name="Bunk B."/>
            <person name="Sproer C."/>
            <person name="Klenk H.-P."/>
        </authorList>
    </citation>
    <scope>NUCLEOTIDE SEQUENCE [LARGE SCALE GENOMIC DNA]</scope>
    <source>
        <strain evidence="6 7">L21-Spi-D4</strain>
    </source>
</reference>
<feature type="coiled-coil region" evidence="3">
    <location>
        <begin position="182"/>
        <end position="213"/>
    </location>
</feature>
<evidence type="ECO:0000313" key="7">
    <source>
        <dbReference type="Proteomes" id="UP000064893"/>
    </source>
</evidence>
<dbReference type="RefSeq" id="WP_057951979.1">
    <property type="nucleotide sequence ID" value="NZ_CP013118.1"/>
</dbReference>
<name>A0A0S2HWP0_9BACT</name>
<dbReference type="OrthoDB" id="9809068at2"/>
<feature type="region of interest" description="Disordered" evidence="4">
    <location>
        <begin position="77"/>
        <end position="108"/>
    </location>
</feature>
<evidence type="ECO:0000256" key="3">
    <source>
        <dbReference type="SAM" id="Coils"/>
    </source>
</evidence>
<dbReference type="Gene3D" id="2.40.30.170">
    <property type="match status" value="1"/>
</dbReference>
<dbReference type="NCBIfam" id="TIGR01730">
    <property type="entry name" value="RND_mfp"/>
    <property type="match status" value="1"/>
</dbReference>
<dbReference type="GO" id="GO:0015679">
    <property type="term" value="P:plasma membrane copper ion transport"/>
    <property type="evidence" value="ECO:0007669"/>
    <property type="project" value="TreeGrafter"/>
</dbReference>
<organism evidence="6 7">
    <name type="scientific">Salinivirga cyanobacteriivorans</name>
    <dbReference type="NCBI Taxonomy" id="1307839"/>
    <lineage>
        <taxon>Bacteria</taxon>
        <taxon>Pseudomonadati</taxon>
        <taxon>Bacteroidota</taxon>
        <taxon>Bacteroidia</taxon>
        <taxon>Bacteroidales</taxon>
        <taxon>Salinivirgaceae</taxon>
        <taxon>Salinivirga</taxon>
    </lineage>
</organism>
<dbReference type="KEGG" id="blq:L21SP5_00759"/>
<dbReference type="STRING" id="1307839.L21SP5_00759"/>
<dbReference type="InterPro" id="IPR058649">
    <property type="entry name" value="CzcB_C"/>
</dbReference>
<keyword evidence="2" id="KW-0813">Transport</keyword>
<feature type="region of interest" description="Disordered" evidence="4">
    <location>
        <begin position="24"/>
        <end position="63"/>
    </location>
</feature>
<dbReference type="GO" id="GO:0030313">
    <property type="term" value="C:cell envelope"/>
    <property type="evidence" value="ECO:0007669"/>
    <property type="project" value="TreeGrafter"/>
</dbReference>
<dbReference type="SUPFAM" id="SSF111369">
    <property type="entry name" value="HlyD-like secretion proteins"/>
    <property type="match status" value="1"/>
</dbReference>
<proteinExistence type="inferred from homology"/>
<protein>
    <submittedName>
        <fullName evidence="6">Cation efflux system protein CzcB</fullName>
    </submittedName>
</protein>
<dbReference type="AlphaFoldDB" id="A0A0S2HWP0"/>
<dbReference type="GO" id="GO:0060003">
    <property type="term" value="P:copper ion export"/>
    <property type="evidence" value="ECO:0007669"/>
    <property type="project" value="TreeGrafter"/>
</dbReference>
<dbReference type="Gene3D" id="1.10.287.470">
    <property type="entry name" value="Helix hairpin bin"/>
    <property type="match status" value="1"/>
</dbReference>
<dbReference type="EMBL" id="CP013118">
    <property type="protein sequence ID" value="ALO14431.1"/>
    <property type="molecule type" value="Genomic_DNA"/>
</dbReference>
<comment type="similarity">
    <text evidence="1">Belongs to the membrane fusion protein (MFP) (TC 8.A.1) family.</text>
</comment>
<evidence type="ECO:0000259" key="5">
    <source>
        <dbReference type="Pfam" id="PF25975"/>
    </source>
</evidence>
<evidence type="ECO:0000256" key="2">
    <source>
        <dbReference type="ARBA" id="ARBA00022448"/>
    </source>
</evidence>
<dbReference type="GO" id="GO:0022857">
    <property type="term" value="F:transmembrane transporter activity"/>
    <property type="evidence" value="ECO:0007669"/>
    <property type="project" value="InterPro"/>
</dbReference>
<gene>
    <name evidence="6" type="primary">czcB_2</name>
    <name evidence="6" type="ORF">L21SP5_00759</name>
</gene>
<dbReference type="Proteomes" id="UP000064893">
    <property type="component" value="Chromosome"/>
</dbReference>